<dbReference type="Proteomes" id="UP000781958">
    <property type="component" value="Unassembled WGS sequence"/>
</dbReference>
<feature type="domain" description="ATP-grasp" evidence="2">
    <location>
        <begin position="125"/>
        <end position="319"/>
    </location>
</feature>
<accession>A0ABS4SGV8</accession>
<evidence type="ECO:0000256" key="1">
    <source>
        <dbReference type="PROSITE-ProRule" id="PRU00409"/>
    </source>
</evidence>
<evidence type="ECO:0000259" key="2">
    <source>
        <dbReference type="PROSITE" id="PS50975"/>
    </source>
</evidence>
<dbReference type="EMBL" id="JAGINP010000003">
    <property type="protein sequence ID" value="MBP2291293.1"/>
    <property type="molecule type" value="Genomic_DNA"/>
</dbReference>
<gene>
    <name evidence="3" type="ORF">J2851_001042</name>
</gene>
<sequence length="405" mass="45100">MKTIQEKGLRERPLAFVMGSMNLLRPVGLAGASCVAVAAPGSPTVHSRFTRGVLPWVDFSERTDVLVEKLVRFGAALPVRPILFYEEDEHLLVISRHRETLGQVFRFVVADAELVEDLVDKNRFHTLAERLGLPVPATRHLRPGESPVPPDLDLAFPLIVKPATRRDTVWREIGELGKARQVESPAALRELWPRMAASGRNFLAQEIIPGPESRIESYHVYVDATGAIAGEFTGRKIRTYPVAYGHTTALSITDASDVQELGRALTRRLNLRGVAKFDFKRGPDGRLHLLEINPRFNLWHFPGALAGVNLPALVYADLAGRARPATARARAGVGWCNVVKDFAAARAEGLALSDWLGWVLRCEAKSGIAWDDPKPVLRKLPLFQKEWPFRARRSADPAYWQKNMP</sequence>
<evidence type="ECO:0000313" key="4">
    <source>
        <dbReference type="Proteomes" id="UP000781958"/>
    </source>
</evidence>
<keyword evidence="4" id="KW-1185">Reference proteome</keyword>
<dbReference type="PROSITE" id="PS50975">
    <property type="entry name" value="ATP_GRASP"/>
    <property type="match status" value="1"/>
</dbReference>
<keyword evidence="1" id="KW-0067">ATP-binding</keyword>
<dbReference type="SUPFAM" id="SSF56059">
    <property type="entry name" value="Glutathione synthetase ATP-binding domain-like"/>
    <property type="match status" value="1"/>
</dbReference>
<name>A0ABS4SGV8_9PROT</name>
<protein>
    <submittedName>
        <fullName evidence="3">ATP-grasp superfamily ATP-dependent carboligase</fullName>
    </submittedName>
</protein>
<comment type="caution">
    <text evidence="3">The sequence shown here is derived from an EMBL/GenBank/DDBJ whole genome shotgun (WGS) entry which is preliminary data.</text>
</comment>
<dbReference type="Pfam" id="PF15632">
    <property type="entry name" value="ATPgrasp_Ter"/>
    <property type="match status" value="1"/>
</dbReference>
<dbReference type="InterPro" id="IPR011761">
    <property type="entry name" value="ATP-grasp"/>
</dbReference>
<organism evidence="3 4">
    <name type="scientific">Azospirillum rugosum</name>
    <dbReference type="NCBI Taxonomy" id="416170"/>
    <lineage>
        <taxon>Bacteria</taxon>
        <taxon>Pseudomonadati</taxon>
        <taxon>Pseudomonadota</taxon>
        <taxon>Alphaproteobacteria</taxon>
        <taxon>Rhodospirillales</taxon>
        <taxon>Azospirillaceae</taxon>
        <taxon>Azospirillum</taxon>
    </lineage>
</organism>
<keyword evidence="1" id="KW-0547">Nucleotide-binding</keyword>
<dbReference type="Gene3D" id="3.30.470.20">
    <property type="entry name" value="ATP-grasp fold, B domain"/>
    <property type="match status" value="1"/>
</dbReference>
<evidence type="ECO:0000313" key="3">
    <source>
        <dbReference type="EMBL" id="MBP2291293.1"/>
    </source>
</evidence>
<reference evidence="3 4" key="1">
    <citation type="submission" date="2021-03" db="EMBL/GenBank/DDBJ databases">
        <title>Genomic Encyclopedia of Type Strains, Phase III (KMG-III): the genomes of soil and plant-associated and newly described type strains.</title>
        <authorList>
            <person name="Whitman W."/>
        </authorList>
    </citation>
    <scope>NUCLEOTIDE SEQUENCE [LARGE SCALE GENOMIC DNA]</scope>
    <source>
        <strain evidence="3 4">IMMIB AFH-6</strain>
    </source>
</reference>
<proteinExistence type="predicted"/>